<dbReference type="CDD" id="cd02440">
    <property type="entry name" value="AdoMet_MTases"/>
    <property type="match status" value="1"/>
</dbReference>
<dbReference type="PANTHER" id="PTHR43464:SF19">
    <property type="entry name" value="UBIQUINONE BIOSYNTHESIS O-METHYLTRANSFERASE, MITOCHONDRIAL"/>
    <property type="match status" value="1"/>
</dbReference>
<comment type="caution">
    <text evidence="5">The sequence shown here is derived from an EMBL/GenBank/DDBJ whole genome shotgun (WGS) entry which is preliminary data.</text>
</comment>
<evidence type="ECO:0000256" key="1">
    <source>
        <dbReference type="ARBA" id="ARBA00022603"/>
    </source>
</evidence>
<proteinExistence type="predicted"/>
<name>A0A3S3ZH27_9MICO</name>
<dbReference type="InterPro" id="IPR041698">
    <property type="entry name" value="Methyltransf_25"/>
</dbReference>
<dbReference type="Proteomes" id="UP000288603">
    <property type="component" value="Unassembled WGS sequence"/>
</dbReference>
<dbReference type="GO" id="GO:0008168">
    <property type="term" value="F:methyltransferase activity"/>
    <property type="evidence" value="ECO:0007669"/>
    <property type="project" value="UniProtKB-KW"/>
</dbReference>
<gene>
    <name evidence="5" type="ORF">ELQ92_12940</name>
</gene>
<dbReference type="NCBIfam" id="NF004851">
    <property type="entry name" value="PRK06202.1"/>
    <property type="match status" value="1"/>
</dbReference>
<protein>
    <submittedName>
        <fullName evidence="5">Methyltransferase domain-containing protein</fullName>
    </submittedName>
</protein>
<evidence type="ECO:0000313" key="6">
    <source>
        <dbReference type="Proteomes" id="UP000288603"/>
    </source>
</evidence>
<dbReference type="SUPFAM" id="SSF53335">
    <property type="entry name" value="S-adenosyl-L-methionine-dependent methyltransferases"/>
    <property type="match status" value="1"/>
</dbReference>
<dbReference type="GO" id="GO:0032259">
    <property type="term" value="P:methylation"/>
    <property type="evidence" value="ECO:0007669"/>
    <property type="project" value="UniProtKB-KW"/>
</dbReference>
<dbReference type="PANTHER" id="PTHR43464">
    <property type="entry name" value="METHYLTRANSFERASE"/>
    <property type="match status" value="1"/>
</dbReference>
<evidence type="ECO:0000256" key="2">
    <source>
        <dbReference type="ARBA" id="ARBA00022679"/>
    </source>
</evidence>
<keyword evidence="6" id="KW-1185">Reference proteome</keyword>
<dbReference type="Gene3D" id="3.40.50.150">
    <property type="entry name" value="Vaccinia Virus protein VP39"/>
    <property type="match status" value="1"/>
</dbReference>
<dbReference type="EMBL" id="RZNC01000005">
    <property type="protein sequence ID" value="RWZ59359.1"/>
    <property type="molecule type" value="Genomic_DNA"/>
</dbReference>
<feature type="domain" description="Methyltransferase" evidence="4">
    <location>
        <begin position="55"/>
        <end position="145"/>
    </location>
</feature>
<dbReference type="InterPro" id="IPR029063">
    <property type="entry name" value="SAM-dependent_MTases_sf"/>
</dbReference>
<dbReference type="Pfam" id="PF13649">
    <property type="entry name" value="Methyltransf_25"/>
    <property type="match status" value="1"/>
</dbReference>
<dbReference type="AlphaFoldDB" id="A0A3S3ZH27"/>
<evidence type="ECO:0000256" key="3">
    <source>
        <dbReference type="ARBA" id="ARBA00022691"/>
    </source>
</evidence>
<accession>A0A3S3ZH27</accession>
<organism evidence="5 6">
    <name type="scientific">Labedella populi</name>
    <dbReference type="NCBI Taxonomy" id="2498850"/>
    <lineage>
        <taxon>Bacteria</taxon>
        <taxon>Bacillati</taxon>
        <taxon>Actinomycetota</taxon>
        <taxon>Actinomycetes</taxon>
        <taxon>Micrococcales</taxon>
        <taxon>Microbacteriaceae</taxon>
        <taxon>Labedella</taxon>
    </lineage>
</organism>
<reference evidence="5 6" key="1">
    <citation type="submission" date="2018-12" db="EMBL/GenBank/DDBJ databases">
        <authorList>
            <person name="Li F."/>
        </authorList>
    </citation>
    <scope>NUCLEOTIDE SEQUENCE [LARGE SCALE GENOMIC DNA]</scope>
    <source>
        <strain evidence="5 6">8H24J-4-2</strain>
    </source>
</reference>
<dbReference type="OrthoDB" id="9800454at2"/>
<sequence>MDDPDCDPIALDRTYARFGMVNRLVSGWRGVYRDLIRPLAREALTSPTGASSLSILDIGFGGGDVPIALARWARSDGLELVITAIDPDARAFAFATNRPAPPNVSFRREGSSELVARGERFDVVLSNHVLHHLDATALDQVLGDSAALARRLAVHNDIQRSRAAYVGYQVGITPIARGSFLRTDGLRSIRRSYTARELARVLPSGWRVERHAPFRVLALLDAVGMESASTGDGHDRR</sequence>
<keyword evidence="3" id="KW-0949">S-adenosyl-L-methionine</keyword>
<keyword evidence="2 5" id="KW-0808">Transferase</keyword>
<evidence type="ECO:0000313" key="5">
    <source>
        <dbReference type="EMBL" id="RWZ59359.1"/>
    </source>
</evidence>
<keyword evidence="1 5" id="KW-0489">Methyltransferase</keyword>
<evidence type="ECO:0000259" key="4">
    <source>
        <dbReference type="Pfam" id="PF13649"/>
    </source>
</evidence>